<evidence type="ECO:0000313" key="1">
    <source>
        <dbReference type="EMBL" id="TBU54772.1"/>
    </source>
</evidence>
<proteinExistence type="predicted"/>
<reference evidence="1 2" key="1">
    <citation type="submission" date="2019-01" db="EMBL/GenBank/DDBJ databases">
        <title>Draft genome sequences of three monokaryotic isolates of the white-rot basidiomycete fungus Dichomitus squalens.</title>
        <authorList>
            <consortium name="DOE Joint Genome Institute"/>
            <person name="Lopez S.C."/>
            <person name="Andreopoulos B."/>
            <person name="Pangilinan J."/>
            <person name="Lipzen A."/>
            <person name="Riley R."/>
            <person name="Ahrendt S."/>
            <person name="Ng V."/>
            <person name="Barry K."/>
            <person name="Daum C."/>
            <person name="Grigoriev I.V."/>
            <person name="Hilden K.S."/>
            <person name="Makela M.R."/>
            <person name="de Vries R.P."/>
        </authorList>
    </citation>
    <scope>NUCLEOTIDE SEQUENCE [LARGE SCALE GENOMIC DNA]</scope>
    <source>
        <strain evidence="1 2">CBS 464.89</strain>
    </source>
</reference>
<dbReference type="AlphaFoldDB" id="A0A4Q9PKV9"/>
<organism evidence="1 2">
    <name type="scientific">Dichomitus squalens</name>
    <dbReference type="NCBI Taxonomy" id="114155"/>
    <lineage>
        <taxon>Eukaryota</taxon>
        <taxon>Fungi</taxon>
        <taxon>Dikarya</taxon>
        <taxon>Basidiomycota</taxon>
        <taxon>Agaricomycotina</taxon>
        <taxon>Agaricomycetes</taxon>
        <taxon>Polyporales</taxon>
        <taxon>Polyporaceae</taxon>
        <taxon>Dichomitus</taxon>
    </lineage>
</organism>
<protein>
    <submittedName>
        <fullName evidence="1">Uncharacterized protein</fullName>
    </submittedName>
</protein>
<name>A0A4Q9PKV9_9APHY</name>
<sequence length="86" mass="9421">MWPAAGLSLRDVVESLWGLDRPTAAIGSLICYLLYGASSPFLRRYIASLAWTSVAIEQASGYRRGTCENKRHEAMKTSSNVSRPGT</sequence>
<dbReference type="Proteomes" id="UP000292082">
    <property type="component" value="Unassembled WGS sequence"/>
</dbReference>
<gene>
    <name evidence="1" type="ORF">BD310DRAFT_935054</name>
</gene>
<keyword evidence="2" id="KW-1185">Reference proteome</keyword>
<dbReference type="EMBL" id="ML145181">
    <property type="protein sequence ID" value="TBU54772.1"/>
    <property type="molecule type" value="Genomic_DNA"/>
</dbReference>
<evidence type="ECO:0000313" key="2">
    <source>
        <dbReference type="Proteomes" id="UP000292082"/>
    </source>
</evidence>
<accession>A0A4Q9PKV9</accession>